<comment type="similarity">
    <text evidence="2 10">Belongs to the disproportionating enzyme family.</text>
</comment>
<dbReference type="GO" id="GO:0005975">
    <property type="term" value="P:carbohydrate metabolic process"/>
    <property type="evidence" value="ECO:0007669"/>
    <property type="project" value="InterPro"/>
</dbReference>
<evidence type="ECO:0000256" key="4">
    <source>
        <dbReference type="ARBA" id="ARBA00020295"/>
    </source>
</evidence>
<keyword evidence="5 10" id="KW-0328">Glycosyltransferase</keyword>
<evidence type="ECO:0000256" key="1">
    <source>
        <dbReference type="ARBA" id="ARBA00000439"/>
    </source>
</evidence>
<dbReference type="Proteomes" id="UP000245288">
    <property type="component" value="Unassembled WGS sequence"/>
</dbReference>
<evidence type="ECO:0000256" key="7">
    <source>
        <dbReference type="ARBA" id="ARBA00023277"/>
    </source>
</evidence>
<accession>A0A2V1JQP2</accession>
<keyword evidence="12" id="KW-1185">Reference proteome</keyword>
<evidence type="ECO:0000256" key="6">
    <source>
        <dbReference type="ARBA" id="ARBA00022679"/>
    </source>
</evidence>
<dbReference type="NCBIfam" id="TIGR00217">
    <property type="entry name" value="malQ"/>
    <property type="match status" value="1"/>
</dbReference>
<dbReference type="EC" id="2.4.1.25" evidence="3 10"/>
<keyword evidence="6 10" id="KW-0808">Transferase</keyword>
<name>A0A2V1JQP2_EUBRA</name>
<dbReference type="Pfam" id="PF02446">
    <property type="entry name" value="Glyco_hydro_77"/>
    <property type="match status" value="1"/>
</dbReference>
<evidence type="ECO:0000256" key="10">
    <source>
        <dbReference type="RuleBase" id="RU361207"/>
    </source>
</evidence>
<gene>
    <name evidence="11" type="ORF">LG34_05100</name>
</gene>
<organism evidence="11 12">
    <name type="scientific">Eubacterium ramulus</name>
    <dbReference type="NCBI Taxonomy" id="39490"/>
    <lineage>
        <taxon>Bacteria</taxon>
        <taxon>Bacillati</taxon>
        <taxon>Bacillota</taxon>
        <taxon>Clostridia</taxon>
        <taxon>Eubacteriales</taxon>
        <taxon>Eubacteriaceae</taxon>
        <taxon>Eubacterium</taxon>
    </lineage>
</organism>
<dbReference type="AlphaFoldDB" id="A0A2V1JQP2"/>
<dbReference type="GO" id="GO:0004134">
    <property type="term" value="F:4-alpha-glucanotransferase activity"/>
    <property type="evidence" value="ECO:0007669"/>
    <property type="project" value="UniProtKB-EC"/>
</dbReference>
<dbReference type="SUPFAM" id="SSF51445">
    <property type="entry name" value="(Trans)glycosidases"/>
    <property type="match status" value="1"/>
</dbReference>
<evidence type="ECO:0000313" key="11">
    <source>
        <dbReference type="EMBL" id="PWE87262.1"/>
    </source>
</evidence>
<comment type="catalytic activity">
    <reaction evidence="1 10">
        <text>Transfers a segment of a (1-&gt;4)-alpha-D-glucan to a new position in an acceptor, which may be glucose or a (1-&gt;4)-alpha-D-glucan.</text>
        <dbReference type="EC" id="2.4.1.25"/>
    </reaction>
</comment>
<evidence type="ECO:0000256" key="9">
    <source>
        <dbReference type="ARBA" id="ARBA00031501"/>
    </source>
</evidence>
<protein>
    <recommendedName>
        <fullName evidence="4 10">4-alpha-glucanotransferase</fullName>
        <ecNumber evidence="3 10">2.4.1.25</ecNumber>
    </recommendedName>
    <alternativeName>
        <fullName evidence="8 10">Amylomaltase</fullName>
    </alternativeName>
    <alternativeName>
        <fullName evidence="9 10">Disproportionating enzyme</fullName>
    </alternativeName>
</protein>
<dbReference type="NCBIfam" id="NF011080">
    <property type="entry name" value="PRK14508.1-3"/>
    <property type="match status" value="1"/>
</dbReference>
<dbReference type="OrthoDB" id="9811841at2"/>
<keyword evidence="7 10" id="KW-0119">Carbohydrate metabolism</keyword>
<evidence type="ECO:0000256" key="2">
    <source>
        <dbReference type="ARBA" id="ARBA00005684"/>
    </source>
</evidence>
<proteinExistence type="inferred from homology"/>
<sequence length="492" mass="57152">MRTSGILMPVFSLPSQYGIGCFSKEAYRFVDFLKESGQKNWQVLPLGQTSYGDSPYQSFSSFAGNPYFIDLEQLVEQQLLTKEECDSFDFGKNPESIDYAKLYQNRYKILRMACNRFLKQPPDDFFAFCQENDWWLGNYALFMVIKNMHKGASWLQWEEKYKRRDFAALDQVWHGQHEEIQFYQFQQYLFFCQWKKLHAYAAQAGIQIIGDIPIYVALDSADAWAEPQLFQFDEELNPVAVAGCPPDAFSATGQLWGNPLYLWEYHRQTGYAWWIRRIAQCLNLYDCIRIDHFRGFDEYYSIPAGDETAEHGHWEPGPGMSLMQVLKDALGDVNVIAEDLGFLTDGVRRLLHDSGFPGMKVIQFAFDSREESDYLPHNYEKNCVVYTGTHDNDTLCGWYKVLDPEDLKLSQKYMNNANTPKRQIHWDFIRLALASVADMCIIPLQDYLGLGSEARINTPSTLGNNWRWRMTQGCLTKELADQIRELTTLYGR</sequence>
<evidence type="ECO:0000256" key="8">
    <source>
        <dbReference type="ARBA" id="ARBA00031423"/>
    </source>
</evidence>
<evidence type="ECO:0000256" key="5">
    <source>
        <dbReference type="ARBA" id="ARBA00022676"/>
    </source>
</evidence>
<dbReference type="PANTHER" id="PTHR32438">
    <property type="entry name" value="4-ALPHA-GLUCANOTRANSFERASE DPE1, CHLOROPLASTIC/AMYLOPLASTIC"/>
    <property type="match status" value="1"/>
</dbReference>
<dbReference type="EMBL" id="JRFU01000053">
    <property type="protein sequence ID" value="PWE87262.1"/>
    <property type="molecule type" value="Genomic_DNA"/>
</dbReference>
<dbReference type="RefSeq" id="WP_109215101.1">
    <property type="nucleotide sequence ID" value="NZ_JRFU01000053.1"/>
</dbReference>
<evidence type="ECO:0000313" key="12">
    <source>
        <dbReference type="Proteomes" id="UP000245288"/>
    </source>
</evidence>
<dbReference type="PANTHER" id="PTHR32438:SF5">
    <property type="entry name" value="4-ALPHA-GLUCANOTRANSFERASE DPE1, CHLOROPLASTIC_AMYLOPLASTIC"/>
    <property type="match status" value="1"/>
</dbReference>
<reference evidence="11 12" key="1">
    <citation type="submission" date="2014-09" db="EMBL/GenBank/DDBJ databases">
        <title>Butyrate-producing bacteria isolated from human gut.</title>
        <authorList>
            <person name="Zhang Q."/>
            <person name="Zhao L."/>
        </authorList>
    </citation>
    <scope>NUCLEOTIDE SEQUENCE [LARGE SCALE GENOMIC DNA]</scope>
    <source>
        <strain evidence="11 12">21</strain>
    </source>
</reference>
<dbReference type="InterPro" id="IPR017853">
    <property type="entry name" value="GH"/>
</dbReference>
<dbReference type="Gene3D" id="3.20.20.80">
    <property type="entry name" value="Glycosidases"/>
    <property type="match status" value="1"/>
</dbReference>
<evidence type="ECO:0000256" key="3">
    <source>
        <dbReference type="ARBA" id="ARBA00012560"/>
    </source>
</evidence>
<dbReference type="InterPro" id="IPR003385">
    <property type="entry name" value="Glyco_hydro_77"/>
</dbReference>
<comment type="caution">
    <text evidence="11">The sequence shown here is derived from an EMBL/GenBank/DDBJ whole genome shotgun (WGS) entry which is preliminary data.</text>
</comment>